<evidence type="ECO:0000256" key="1">
    <source>
        <dbReference type="SAM" id="MobiDB-lite"/>
    </source>
</evidence>
<reference evidence="2 3" key="1">
    <citation type="submission" date="2024-01" db="EMBL/GenBank/DDBJ databases">
        <title>Complete genome of Cladobotryum mycophilum ATHUM6906.</title>
        <authorList>
            <person name="Christinaki A.C."/>
            <person name="Myridakis A.I."/>
            <person name="Kouvelis V.N."/>
        </authorList>
    </citation>
    <scope>NUCLEOTIDE SEQUENCE [LARGE SCALE GENOMIC DNA]</scope>
    <source>
        <strain evidence="2 3">ATHUM6906</strain>
    </source>
</reference>
<sequence length="119" mass="13108">MPFINGNTKLMATPRINDHAVGGLYRITGELDEVIEGESSSPGEYCSLSERIVTPDSARWLLKSSVDIDMMTVGTQYRDFVTGCRCDSFNLDAGRGAAWRRRQPSTQRASFQAADARSA</sequence>
<comment type="caution">
    <text evidence="2">The sequence shown here is derived from an EMBL/GenBank/DDBJ whole genome shotgun (WGS) entry which is preliminary data.</text>
</comment>
<evidence type="ECO:0000313" key="3">
    <source>
        <dbReference type="Proteomes" id="UP001338125"/>
    </source>
</evidence>
<accession>A0ABR0SNV2</accession>
<feature type="region of interest" description="Disordered" evidence="1">
    <location>
        <begin position="100"/>
        <end position="119"/>
    </location>
</feature>
<name>A0ABR0SNV2_9HYPO</name>
<keyword evidence="3" id="KW-1185">Reference proteome</keyword>
<protein>
    <submittedName>
        <fullName evidence="2">Uncharacterized protein</fullName>
    </submittedName>
</protein>
<organism evidence="2 3">
    <name type="scientific">Cladobotryum mycophilum</name>
    <dbReference type="NCBI Taxonomy" id="491253"/>
    <lineage>
        <taxon>Eukaryota</taxon>
        <taxon>Fungi</taxon>
        <taxon>Dikarya</taxon>
        <taxon>Ascomycota</taxon>
        <taxon>Pezizomycotina</taxon>
        <taxon>Sordariomycetes</taxon>
        <taxon>Hypocreomycetidae</taxon>
        <taxon>Hypocreales</taxon>
        <taxon>Hypocreaceae</taxon>
        <taxon>Cladobotryum</taxon>
    </lineage>
</organism>
<gene>
    <name evidence="2" type="ORF">PT974_07210</name>
</gene>
<dbReference type="EMBL" id="JAVFKD010000012">
    <property type="protein sequence ID" value="KAK5993773.1"/>
    <property type="molecule type" value="Genomic_DNA"/>
</dbReference>
<evidence type="ECO:0000313" key="2">
    <source>
        <dbReference type="EMBL" id="KAK5993773.1"/>
    </source>
</evidence>
<dbReference type="Proteomes" id="UP001338125">
    <property type="component" value="Unassembled WGS sequence"/>
</dbReference>
<proteinExistence type="predicted"/>